<evidence type="ECO:0000313" key="2">
    <source>
        <dbReference type="Proteomes" id="UP000078336"/>
    </source>
</evidence>
<dbReference type="AlphaFoldDB" id="A0A178TQV8"/>
<keyword evidence="2" id="KW-1185">Reference proteome</keyword>
<accession>A0A178TQV8</accession>
<reference evidence="1 2" key="1">
    <citation type="submission" date="2016-03" db="EMBL/GenBank/DDBJ databases">
        <title>Spore heat resistance.</title>
        <authorList>
            <person name="Boekhorst J."/>
            <person name="Berendsen E.M."/>
            <person name="Wells-Bennik M.H."/>
            <person name="Kuipers O.P."/>
        </authorList>
    </citation>
    <scope>NUCLEOTIDE SEQUENCE [LARGE SCALE GENOMIC DNA]</scope>
    <source>
        <strain evidence="1 2">AF16</strain>
    </source>
</reference>
<proteinExistence type="predicted"/>
<dbReference type="Proteomes" id="UP000078336">
    <property type="component" value="Unassembled WGS sequence"/>
</dbReference>
<dbReference type="EMBL" id="LUCQ01000018">
    <property type="protein sequence ID" value="OAO82581.1"/>
    <property type="molecule type" value="Genomic_DNA"/>
</dbReference>
<comment type="caution">
    <text evidence="1">The sequence shown here is derived from an EMBL/GenBank/DDBJ whole genome shotgun (WGS) entry which is preliminary data.</text>
</comment>
<protein>
    <submittedName>
        <fullName evidence="1">Uncharacterized protein</fullName>
    </submittedName>
</protein>
<gene>
    <name evidence="1" type="ORF">TAF16_0201</name>
</gene>
<dbReference type="OrthoDB" id="2328080at2"/>
<organism evidence="1 2">
    <name type="scientific">Anoxybacillus flavithermus</name>
    <dbReference type="NCBI Taxonomy" id="33934"/>
    <lineage>
        <taxon>Bacteria</taxon>
        <taxon>Bacillati</taxon>
        <taxon>Bacillota</taxon>
        <taxon>Bacilli</taxon>
        <taxon>Bacillales</taxon>
        <taxon>Anoxybacillaceae</taxon>
        <taxon>Anoxybacillus</taxon>
    </lineage>
</organism>
<sequence length="252" mass="28081">MGLQFGIKEVYNLNIVDFATNKPFIYVDYAEATTNENTAERTSLKGGQGYYKLMDFDHSKESTLKLTVPLVDIKLLAMLAGDDLVEGATSVFKREELTVTYLEDNMGIILSETPIDEDTDTVVVHKLEGLRDYGKEVTVSNVEGKNVELTGVDDGEKVVVFYQYSSPATAKKFSIKANKFPKTVKIFGDGLWRDQETGMDKAVKMMIHKAKPQANFTLTTSGSDVTTLEITFDLYPIKDADGDMSYIDYVVL</sequence>
<evidence type="ECO:0000313" key="1">
    <source>
        <dbReference type="EMBL" id="OAO82581.1"/>
    </source>
</evidence>
<name>A0A178TQV8_9BACL</name>
<dbReference type="PATRIC" id="fig|33934.7.peg.1676"/>
<dbReference type="RefSeq" id="WP_064213893.1">
    <property type="nucleotide sequence ID" value="NZ_LUCQ01000018.1"/>
</dbReference>